<evidence type="ECO:0000256" key="2">
    <source>
        <dbReference type="ARBA" id="ARBA00022576"/>
    </source>
</evidence>
<dbReference type="InterPro" id="IPR015424">
    <property type="entry name" value="PyrdxlP-dep_Trfase"/>
</dbReference>
<evidence type="ECO:0000256" key="3">
    <source>
        <dbReference type="ARBA" id="ARBA00022679"/>
    </source>
</evidence>
<evidence type="ECO:0000256" key="1">
    <source>
        <dbReference type="ARBA" id="ARBA00001933"/>
    </source>
</evidence>
<dbReference type="GeneID" id="73903843"/>
<dbReference type="InterPro" id="IPR050859">
    <property type="entry name" value="Class-I_PLP-dep_aminotransf"/>
</dbReference>
<evidence type="ECO:0000256" key="4">
    <source>
        <dbReference type="ARBA" id="ARBA00022898"/>
    </source>
</evidence>
<gene>
    <name evidence="6" type="ORF">ACFOUR_09160</name>
</gene>
<dbReference type="InterPro" id="IPR015421">
    <property type="entry name" value="PyrdxlP-dep_Trfase_major"/>
</dbReference>
<dbReference type="GO" id="GO:0008483">
    <property type="term" value="F:transaminase activity"/>
    <property type="evidence" value="ECO:0007669"/>
    <property type="project" value="UniProtKB-KW"/>
</dbReference>
<evidence type="ECO:0000313" key="6">
    <source>
        <dbReference type="EMBL" id="MFC3958533.1"/>
    </source>
</evidence>
<reference evidence="6 7" key="1">
    <citation type="journal article" date="2019" name="Int. J. Syst. Evol. Microbiol.">
        <title>The Global Catalogue of Microorganisms (GCM) 10K type strain sequencing project: providing services to taxonomists for standard genome sequencing and annotation.</title>
        <authorList>
            <consortium name="The Broad Institute Genomics Platform"/>
            <consortium name="The Broad Institute Genome Sequencing Center for Infectious Disease"/>
            <person name="Wu L."/>
            <person name="Ma J."/>
        </authorList>
    </citation>
    <scope>NUCLEOTIDE SEQUENCE [LARGE SCALE GENOMIC DNA]</scope>
    <source>
        <strain evidence="6 7">IBRC-M 10256</strain>
    </source>
</reference>
<dbReference type="Gene3D" id="3.40.640.10">
    <property type="entry name" value="Type I PLP-dependent aspartate aminotransferase-like (Major domain)"/>
    <property type="match status" value="1"/>
</dbReference>
<keyword evidence="4" id="KW-0663">Pyridoxal phosphate</keyword>
<feature type="domain" description="Aminotransferase class I/classII large" evidence="5">
    <location>
        <begin position="54"/>
        <end position="395"/>
    </location>
</feature>
<evidence type="ECO:0000313" key="7">
    <source>
        <dbReference type="Proteomes" id="UP001595846"/>
    </source>
</evidence>
<dbReference type="Gene3D" id="3.90.1150.10">
    <property type="entry name" value="Aspartate Aminotransferase, domain 1"/>
    <property type="match status" value="1"/>
</dbReference>
<comment type="caution">
    <text evidence="6">The sequence shown here is derived from an EMBL/GenBank/DDBJ whole genome shotgun (WGS) entry which is preliminary data.</text>
</comment>
<dbReference type="EMBL" id="JBHSAQ010000003">
    <property type="protein sequence ID" value="MFC3958533.1"/>
    <property type="molecule type" value="Genomic_DNA"/>
</dbReference>
<dbReference type="InterPro" id="IPR015422">
    <property type="entry name" value="PyrdxlP-dep_Trfase_small"/>
</dbReference>
<keyword evidence="3" id="KW-0808">Transferase</keyword>
<accession>A0ABD5NNE6</accession>
<proteinExistence type="predicted"/>
<dbReference type="Pfam" id="PF00155">
    <property type="entry name" value="Aminotran_1_2"/>
    <property type="match status" value="1"/>
</dbReference>
<comment type="cofactor">
    <cofactor evidence="1">
        <name>pyridoxal 5'-phosphate</name>
        <dbReference type="ChEBI" id="CHEBI:597326"/>
    </cofactor>
</comment>
<dbReference type="SUPFAM" id="SSF53383">
    <property type="entry name" value="PLP-dependent transferases"/>
    <property type="match status" value="1"/>
</dbReference>
<dbReference type="RefSeq" id="WP_256531124.1">
    <property type="nucleotide sequence ID" value="NZ_CP101824.1"/>
</dbReference>
<dbReference type="PANTHER" id="PTHR42790">
    <property type="entry name" value="AMINOTRANSFERASE"/>
    <property type="match status" value="1"/>
</dbReference>
<sequence>MRDSAEHPVSELLTPEARTTLDGSGYGSWRRLATADAVSLAFGFPYPDSFRLDRLRESIETVLASEGRQALQYGGGEYADLLESAVRNRATARGIDPDETAVLLTNGATHAVDSVCRAFLEPGDVVAVERPTFMGSLTVFRNFGVEIEELPVDDAGLDVDALADRLHARRAAGDPIPKLLYTITDFQNPTGTTLSRKGRERLLALADEFDFAVVEDGAYTDLRYEGETVPPLAALDDAGRVIRVESFAKTIAPGVRLGWLVAAEPIRDAIDALAAGGANTFTRSVIGHYCDAGHLEASLPPLREAYAARRDRLLDALERHMPASATWTDPDGGFFVWVELDESVDTDDRLDDAIDAGVTYLPGSMFYADPDAGSNALRLSFSYADPDAFDDAIAALATVVD</sequence>
<evidence type="ECO:0000259" key="5">
    <source>
        <dbReference type="Pfam" id="PF00155"/>
    </source>
</evidence>
<organism evidence="6 7">
    <name type="scientific">Halovivax cerinus</name>
    <dbReference type="NCBI Taxonomy" id="1487865"/>
    <lineage>
        <taxon>Archaea</taxon>
        <taxon>Methanobacteriati</taxon>
        <taxon>Methanobacteriota</taxon>
        <taxon>Stenosarchaea group</taxon>
        <taxon>Halobacteria</taxon>
        <taxon>Halobacteriales</taxon>
        <taxon>Natrialbaceae</taxon>
        <taxon>Halovivax</taxon>
    </lineage>
</organism>
<dbReference type="InterPro" id="IPR004839">
    <property type="entry name" value="Aminotransferase_I/II_large"/>
</dbReference>
<keyword evidence="2 6" id="KW-0032">Aminotransferase</keyword>
<name>A0ABD5NNE6_9EURY</name>
<dbReference type="Proteomes" id="UP001595846">
    <property type="component" value="Unassembled WGS sequence"/>
</dbReference>
<dbReference type="AlphaFoldDB" id="A0ABD5NNE6"/>
<dbReference type="PANTHER" id="PTHR42790:SF19">
    <property type="entry name" value="KYNURENINE_ALPHA-AMINOADIPATE AMINOTRANSFERASE, MITOCHONDRIAL"/>
    <property type="match status" value="1"/>
</dbReference>
<dbReference type="CDD" id="cd00609">
    <property type="entry name" value="AAT_like"/>
    <property type="match status" value="1"/>
</dbReference>
<keyword evidence="7" id="KW-1185">Reference proteome</keyword>
<protein>
    <submittedName>
        <fullName evidence="6">PLP-dependent aminotransferase family protein</fullName>
    </submittedName>
</protein>